<evidence type="ECO:0000256" key="5">
    <source>
        <dbReference type="ARBA" id="ARBA00023015"/>
    </source>
</evidence>
<dbReference type="AlphaFoldDB" id="A0AAV1CBX0"/>
<feature type="domain" description="C2H2-type" evidence="8">
    <location>
        <begin position="6"/>
        <end position="28"/>
    </location>
</feature>
<reference evidence="9" key="1">
    <citation type="submission" date="2023-03" db="EMBL/GenBank/DDBJ databases">
        <authorList>
            <person name="Julca I."/>
        </authorList>
    </citation>
    <scope>NUCLEOTIDE SEQUENCE</scope>
</reference>
<accession>A0AAV1CBX0</accession>
<evidence type="ECO:0000313" key="10">
    <source>
        <dbReference type="Proteomes" id="UP001161247"/>
    </source>
</evidence>
<dbReference type="GO" id="GO:0005634">
    <property type="term" value="C:nucleus"/>
    <property type="evidence" value="ECO:0007669"/>
    <property type="project" value="TreeGrafter"/>
</dbReference>
<dbReference type="SUPFAM" id="SSF57667">
    <property type="entry name" value="beta-beta-alpha zinc fingers"/>
    <property type="match status" value="1"/>
</dbReference>
<keyword evidence="2" id="KW-0677">Repeat</keyword>
<evidence type="ECO:0000313" key="9">
    <source>
        <dbReference type="EMBL" id="CAI9092154.1"/>
    </source>
</evidence>
<dbReference type="PANTHER" id="PTHR10593">
    <property type="entry name" value="SERINE/THREONINE-PROTEIN KINASE RIO"/>
    <property type="match status" value="1"/>
</dbReference>
<dbReference type="InterPro" id="IPR013087">
    <property type="entry name" value="Znf_C2H2_type"/>
</dbReference>
<evidence type="ECO:0000259" key="8">
    <source>
        <dbReference type="PROSITE" id="PS50157"/>
    </source>
</evidence>
<dbReference type="PROSITE" id="PS50157">
    <property type="entry name" value="ZINC_FINGER_C2H2_2"/>
    <property type="match status" value="1"/>
</dbReference>
<evidence type="ECO:0000256" key="1">
    <source>
        <dbReference type="ARBA" id="ARBA00022723"/>
    </source>
</evidence>
<keyword evidence="1" id="KW-0479">Metal-binding</keyword>
<dbReference type="FunFam" id="3.30.160.60:FF:000131">
    <property type="entry name" value="protein indeterminate-domain 5, chloroplastic-like"/>
    <property type="match status" value="1"/>
</dbReference>
<dbReference type="InterPro" id="IPR036236">
    <property type="entry name" value="Znf_C2H2_sf"/>
</dbReference>
<gene>
    <name evidence="9" type="ORF">OLC1_LOCUS3895</name>
</gene>
<keyword evidence="3 7" id="KW-0863">Zinc-finger</keyword>
<dbReference type="EMBL" id="OX459118">
    <property type="protein sequence ID" value="CAI9092154.1"/>
    <property type="molecule type" value="Genomic_DNA"/>
</dbReference>
<dbReference type="Pfam" id="PF22995">
    <property type="entry name" value="C2CH-3rd_BIRD-IDD"/>
    <property type="match status" value="1"/>
</dbReference>
<dbReference type="GO" id="GO:0008270">
    <property type="term" value="F:zinc ion binding"/>
    <property type="evidence" value="ECO:0007669"/>
    <property type="project" value="UniProtKB-KW"/>
</dbReference>
<protein>
    <submittedName>
        <fullName evidence="9">OLC1v1027331C1</fullName>
    </submittedName>
</protein>
<dbReference type="InterPro" id="IPR031140">
    <property type="entry name" value="IDD1-16"/>
</dbReference>
<dbReference type="InterPro" id="IPR055185">
    <property type="entry name" value="C2CH-4th_BIRD-IDD"/>
</dbReference>
<dbReference type="InterPro" id="IPR055187">
    <property type="entry name" value="C2CH-3rd_BIRD-IDD"/>
</dbReference>
<name>A0AAV1CBX0_OLDCO</name>
<keyword evidence="4" id="KW-0862">Zinc</keyword>
<dbReference type="GO" id="GO:0003700">
    <property type="term" value="F:DNA-binding transcription factor activity"/>
    <property type="evidence" value="ECO:0007669"/>
    <property type="project" value="TreeGrafter"/>
</dbReference>
<dbReference type="Pfam" id="PF22992">
    <property type="entry name" value="C2CH-4th_BIRD-IDD"/>
    <property type="match status" value="1"/>
</dbReference>
<dbReference type="FunFam" id="3.30.160.60:FF:000449">
    <property type="entry name" value="Zinc finger protein MAGPIE"/>
    <property type="match status" value="1"/>
</dbReference>
<dbReference type="Proteomes" id="UP001161247">
    <property type="component" value="Chromosome 1"/>
</dbReference>
<dbReference type="PROSITE" id="PS00028">
    <property type="entry name" value="ZINC_FINGER_C2H2_1"/>
    <property type="match status" value="1"/>
</dbReference>
<dbReference type="Pfam" id="PF00096">
    <property type="entry name" value="zf-C2H2"/>
    <property type="match status" value="1"/>
</dbReference>
<evidence type="ECO:0000256" key="4">
    <source>
        <dbReference type="ARBA" id="ARBA00022833"/>
    </source>
</evidence>
<evidence type="ECO:0000256" key="6">
    <source>
        <dbReference type="ARBA" id="ARBA00023163"/>
    </source>
</evidence>
<keyword evidence="10" id="KW-1185">Reference proteome</keyword>
<dbReference type="Gene3D" id="3.30.160.60">
    <property type="entry name" value="Classic Zinc Finger"/>
    <property type="match status" value="1"/>
</dbReference>
<keyword evidence="6" id="KW-0804">Transcription</keyword>
<evidence type="ECO:0000256" key="2">
    <source>
        <dbReference type="ARBA" id="ARBA00022737"/>
    </source>
</evidence>
<evidence type="ECO:0000256" key="7">
    <source>
        <dbReference type="PROSITE-ProRule" id="PRU00042"/>
    </source>
</evidence>
<dbReference type="SMART" id="SM00355">
    <property type="entry name" value="ZnF_C2H2"/>
    <property type="match status" value="3"/>
</dbReference>
<organism evidence="9 10">
    <name type="scientific">Oldenlandia corymbosa var. corymbosa</name>
    <dbReference type="NCBI Taxonomy" id="529605"/>
    <lineage>
        <taxon>Eukaryota</taxon>
        <taxon>Viridiplantae</taxon>
        <taxon>Streptophyta</taxon>
        <taxon>Embryophyta</taxon>
        <taxon>Tracheophyta</taxon>
        <taxon>Spermatophyta</taxon>
        <taxon>Magnoliopsida</taxon>
        <taxon>eudicotyledons</taxon>
        <taxon>Gunneridae</taxon>
        <taxon>Pentapetalae</taxon>
        <taxon>asterids</taxon>
        <taxon>lamiids</taxon>
        <taxon>Gentianales</taxon>
        <taxon>Rubiaceae</taxon>
        <taxon>Rubioideae</taxon>
        <taxon>Spermacoceae</taxon>
        <taxon>Hedyotis-Oldenlandia complex</taxon>
        <taxon>Oldenlandia</taxon>
    </lineage>
</organism>
<sequence>MATNRYICEVCHKGFQRDQNLQLHRRGHNLPWKLKQRPTTQVKKRVYVCPEPSCVHHDPSRALGDLTGIKKHFCRKHGEKKWKCDKCSKRYAVQSDWKAHSKICGTREYRCDCGTIFSRKDSFVTHRAFCDALIEENNKMNQTLQAAVATAGLLQNHAQELFPSAMPMPDSNNPLMNLSISQASMDNSALKPSSLSSHGLLGSSNNVQDPIFNPGGTGSGGSFKGNPTLQMGSAFSSATALLQKAAEMGSKISDNSIAPIILRGFTGYNSSSSMNSSNSVQEVPSHGGQSSYMGNLEAYDKSMDASSQRMSNFQAGLYDPSSFLMQPSSNGNHLGREMFMGGGEKLTLDFLGVEPGPPTGAAGQPIFAKKRRFEGEMMGLDYSKTQQNLQHLHSEW</sequence>
<proteinExistence type="predicted"/>
<evidence type="ECO:0000256" key="3">
    <source>
        <dbReference type="ARBA" id="ARBA00022771"/>
    </source>
</evidence>
<dbReference type="InterPro" id="IPR055186">
    <property type="entry name" value="C2H2-2nd_BIRD-IDD"/>
</dbReference>
<dbReference type="PANTHER" id="PTHR10593:SF122">
    <property type="entry name" value="OS02G0518500 PROTEIN"/>
    <property type="match status" value="1"/>
</dbReference>
<keyword evidence="5" id="KW-0805">Transcription regulation</keyword>
<dbReference type="Pfam" id="PF22996">
    <property type="entry name" value="C2H2-2nd_BIRD-IDD"/>
    <property type="match status" value="1"/>
</dbReference>